<evidence type="ECO:0000313" key="2">
    <source>
        <dbReference type="Proteomes" id="UP000190675"/>
    </source>
</evidence>
<organism evidence="1 2">
    <name type="scientific">Bradyrhizobium erythrophlei</name>
    <dbReference type="NCBI Taxonomy" id="1437360"/>
    <lineage>
        <taxon>Bacteria</taxon>
        <taxon>Pseudomonadati</taxon>
        <taxon>Pseudomonadota</taxon>
        <taxon>Alphaproteobacteria</taxon>
        <taxon>Hyphomicrobiales</taxon>
        <taxon>Nitrobacteraceae</taxon>
        <taxon>Bradyrhizobium</taxon>
    </lineage>
</organism>
<proteinExistence type="predicted"/>
<protein>
    <submittedName>
        <fullName evidence="1">Uncharacterized protein</fullName>
    </submittedName>
</protein>
<evidence type="ECO:0000313" key="1">
    <source>
        <dbReference type="EMBL" id="SHH39892.1"/>
    </source>
</evidence>
<dbReference type="EMBL" id="LT670818">
    <property type="protein sequence ID" value="SHH39892.1"/>
    <property type="molecule type" value="Genomic_DNA"/>
</dbReference>
<dbReference type="Proteomes" id="UP000190675">
    <property type="component" value="Chromosome I"/>
</dbReference>
<sequence length="116" mass="13226">MLDQANATPTPHKRLPWNKDKLTGAKLPLRPKHVWSTWTTLKIEGRARDLTMFNLAIDSKLRGSNLAHERPLCAKSGPSLTIIIYVRKDFRTCQRLRGFDRLGRMSGTRTSVGRTQ</sequence>
<dbReference type="RefSeq" id="WP_154073620.1">
    <property type="nucleotide sequence ID" value="NZ_LT670818.1"/>
</dbReference>
<accession>A0A1M5SN25</accession>
<name>A0A1M5SN25_9BRAD</name>
<reference evidence="1 2" key="1">
    <citation type="submission" date="2016-11" db="EMBL/GenBank/DDBJ databases">
        <authorList>
            <person name="Jaros S."/>
            <person name="Januszkiewicz K."/>
            <person name="Wedrychowicz H."/>
        </authorList>
    </citation>
    <scope>NUCLEOTIDE SEQUENCE [LARGE SCALE GENOMIC DNA]</scope>
    <source>
        <strain evidence="1 2">GAS242</strain>
    </source>
</reference>
<gene>
    <name evidence="1" type="ORF">SAMN05444169_7245</name>
</gene>
<dbReference type="AlphaFoldDB" id="A0A1M5SN25"/>
<dbReference type="OrthoDB" id="5297095at2"/>